<gene>
    <name evidence="1" type="ORF">EPT53_07765</name>
</gene>
<dbReference type="EMBL" id="SBAP01000018">
    <property type="protein sequence ID" value="RXZ69184.1"/>
    <property type="molecule type" value="Genomic_DNA"/>
</dbReference>
<reference evidence="1 2" key="1">
    <citation type="submission" date="2019-01" db="EMBL/GenBank/DDBJ databases">
        <title>Fusobacterium necrophorum Isolated From the Uterus of Dairy Cows.</title>
        <authorList>
            <person name="Francis A.M."/>
        </authorList>
    </citation>
    <scope>NUCLEOTIDE SEQUENCE [LARGE SCALE GENOMIC DNA]</scope>
    <source>
        <strain evidence="1 2">KG35</strain>
    </source>
</reference>
<name>A0A4Q2KUG7_9FUSO</name>
<sequence length="141" mass="17333">YDFVFVSMTPAVSLVEHIERMCFISRKYCMMERFVSHRDSVREEIQEMLGRTLNRLHQNEKEYSYAVWNIVWNLGYFPEILYETEEYEEEKTVEEYLEQIECSKEEEKKIREFLQKKERNGKILSSNKTRRAVILWDVRER</sequence>
<keyword evidence="1" id="KW-0489">Methyltransferase</keyword>
<dbReference type="GO" id="GO:0032259">
    <property type="term" value="P:methylation"/>
    <property type="evidence" value="ECO:0007669"/>
    <property type="project" value="UniProtKB-KW"/>
</dbReference>
<comment type="caution">
    <text evidence="1">The sequence shown here is derived from an EMBL/GenBank/DDBJ whole genome shotgun (WGS) entry which is preliminary data.</text>
</comment>
<dbReference type="GO" id="GO:0008168">
    <property type="term" value="F:methyltransferase activity"/>
    <property type="evidence" value="ECO:0007669"/>
    <property type="project" value="UniProtKB-KW"/>
</dbReference>
<organism evidence="1 2">
    <name type="scientific">Fusobacterium necrophorum</name>
    <dbReference type="NCBI Taxonomy" id="859"/>
    <lineage>
        <taxon>Bacteria</taxon>
        <taxon>Fusobacteriati</taxon>
        <taxon>Fusobacteriota</taxon>
        <taxon>Fusobacteriia</taxon>
        <taxon>Fusobacteriales</taxon>
        <taxon>Fusobacteriaceae</taxon>
        <taxon>Fusobacterium</taxon>
    </lineage>
</organism>
<dbReference type="AlphaFoldDB" id="A0A4Q2KUG7"/>
<protein>
    <submittedName>
        <fullName evidence="1">Class I SAM-dependent methyltransferase</fullName>
    </submittedName>
</protein>
<feature type="non-terminal residue" evidence="1">
    <location>
        <position position="1"/>
    </location>
</feature>
<evidence type="ECO:0000313" key="2">
    <source>
        <dbReference type="Proteomes" id="UP000289216"/>
    </source>
</evidence>
<proteinExistence type="predicted"/>
<dbReference type="Proteomes" id="UP000289216">
    <property type="component" value="Unassembled WGS sequence"/>
</dbReference>
<keyword evidence="1" id="KW-0808">Transferase</keyword>
<accession>A0A4Q2KUG7</accession>
<evidence type="ECO:0000313" key="1">
    <source>
        <dbReference type="EMBL" id="RXZ69184.1"/>
    </source>
</evidence>